<keyword evidence="10 17" id="KW-0521">NADP</keyword>
<comment type="catalytic activity">
    <reaction evidence="15">
        <text>L-homoserine + NADP(+) = L-aspartate 4-semialdehyde + NADPH + H(+)</text>
        <dbReference type="Rhea" id="RHEA:15761"/>
        <dbReference type="ChEBI" id="CHEBI:15378"/>
        <dbReference type="ChEBI" id="CHEBI:57476"/>
        <dbReference type="ChEBI" id="CHEBI:57783"/>
        <dbReference type="ChEBI" id="CHEBI:58349"/>
        <dbReference type="ChEBI" id="CHEBI:537519"/>
        <dbReference type="EC" id="1.1.1.3"/>
    </reaction>
    <physiologicalReaction direction="right-to-left" evidence="15">
        <dbReference type="Rhea" id="RHEA:15763"/>
    </physiologicalReaction>
</comment>
<dbReference type="GO" id="GO:0046872">
    <property type="term" value="F:metal ion binding"/>
    <property type="evidence" value="ECO:0007669"/>
    <property type="project" value="UniProtKB-KW"/>
</dbReference>
<dbReference type="PANTHER" id="PTHR43331">
    <property type="entry name" value="HOMOSERINE DEHYDROGENASE"/>
    <property type="match status" value="1"/>
</dbReference>
<evidence type="ECO:0000256" key="1">
    <source>
        <dbReference type="ARBA" id="ARBA00001920"/>
    </source>
</evidence>
<dbReference type="AlphaFoldDB" id="A0A5S4ZTX7"/>
<keyword evidence="8 18" id="KW-0791">Threonine biosynthesis</keyword>
<dbReference type="NCBIfam" id="NF004976">
    <property type="entry name" value="PRK06349.1"/>
    <property type="match status" value="1"/>
</dbReference>
<evidence type="ECO:0000256" key="5">
    <source>
        <dbReference type="ARBA" id="ARBA00013213"/>
    </source>
</evidence>
<evidence type="ECO:0000256" key="16">
    <source>
        <dbReference type="PIRSR" id="PIRSR000098-1"/>
    </source>
</evidence>
<evidence type="ECO:0000256" key="4">
    <source>
        <dbReference type="ARBA" id="ARBA00006753"/>
    </source>
</evidence>
<evidence type="ECO:0000259" key="20">
    <source>
        <dbReference type="PROSITE" id="PS51671"/>
    </source>
</evidence>
<reference evidence="21 22" key="1">
    <citation type="submission" date="2019-07" db="EMBL/GenBank/DDBJ databases">
        <title>Genomic Encyclopedia of Type Strains, Phase I: the one thousand microbial genomes (KMG-I) project.</title>
        <authorList>
            <person name="Kyrpides N."/>
        </authorList>
    </citation>
    <scope>NUCLEOTIDE SEQUENCE [LARGE SCALE GENOMIC DNA]</scope>
    <source>
        <strain evidence="21 22">DSM 6562</strain>
    </source>
</reference>
<feature type="active site" description="Proton donor" evidence="16">
    <location>
        <position position="207"/>
    </location>
</feature>
<dbReference type="EC" id="1.1.1.3" evidence="5 18"/>
<dbReference type="UniPathway" id="UPA00051">
    <property type="reaction ID" value="UER00465"/>
</dbReference>
<dbReference type="Pfam" id="PF00742">
    <property type="entry name" value="Homoserine_dh"/>
    <property type="match status" value="1"/>
</dbReference>
<dbReference type="Proteomes" id="UP000323166">
    <property type="component" value="Unassembled WGS sequence"/>
</dbReference>
<name>A0A5S4ZTX7_9FIRM</name>
<dbReference type="RefSeq" id="WP_166511528.1">
    <property type="nucleotide sequence ID" value="NZ_VNHM01000007.1"/>
</dbReference>
<protein>
    <recommendedName>
        <fullName evidence="6 18">Homoserine dehydrogenase</fullName>
        <ecNumber evidence="5 18">1.1.1.3</ecNumber>
    </recommendedName>
</protein>
<dbReference type="CDD" id="cd04881">
    <property type="entry name" value="ACT_HSDH-Hom"/>
    <property type="match status" value="1"/>
</dbReference>
<evidence type="ECO:0000256" key="9">
    <source>
        <dbReference type="ARBA" id="ARBA00022723"/>
    </source>
</evidence>
<dbReference type="SUPFAM" id="SSF55347">
    <property type="entry name" value="Glyceraldehyde-3-phosphate dehydrogenase-like, C-terminal domain"/>
    <property type="match status" value="1"/>
</dbReference>
<evidence type="ECO:0000256" key="19">
    <source>
        <dbReference type="RuleBase" id="RU004171"/>
    </source>
</evidence>
<evidence type="ECO:0000256" key="12">
    <source>
        <dbReference type="ARBA" id="ARBA00023027"/>
    </source>
</evidence>
<comment type="pathway">
    <text evidence="3 18">Amino-acid biosynthesis; L-methionine biosynthesis via de novo pathway; L-homoserine from L-aspartate: step 3/3.</text>
</comment>
<dbReference type="GO" id="GO:0004412">
    <property type="term" value="F:homoserine dehydrogenase activity"/>
    <property type="evidence" value="ECO:0007669"/>
    <property type="project" value="UniProtKB-EC"/>
</dbReference>
<evidence type="ECO:0000256" key="6">
    <source>
        <dbReference type="ARBA" id="ARBA00013376"/>
    </source>
</evidence>
<dbReference type="InterPro" id="IPR002912">
    <property type="entry name" value="ACT_dom"/>
</dbReference>
<dbReference type="GO" id="GO:0009088">
    <property type="term" value="P:threonine biosynthetic process"/>
    <property type="evidence" value="ECO:0007669"/>
    <property type="project" value="UniProtKB-UniPathway"/>
</dbReference>
<dbReference type="InterPro" id="IPR019811">
    <property type="entry name" value="HDH_CS"/>
</dbReference>
<gene>
    <name evidence="21" type="ORF">LX24_01512</name>
</gene>
<dbReference type="EMBL" id="VNHM01000007">
    <property type="protein sequence ID" value="TYO95550.1"/>
    <property type="molecule type" value="Genomic_DNA"/>
</dbReference>
<evidence type="ECO:0000256" key="2">
    <source>
        <dbReference type="ARBA" id="ARBA00005056"/>
    </source>
</evidence>
<evidence type="ECO:0000256" key="8">
    <source>
        <dbReference type="ARBA" id="ARBA00022697"/>
    </source>
</evidence>
<keyword evidence="12" id="KW-0520">NAD</keyword>
<comment type="caution">
    <text evidence="21">The sequence shown here is derived from an EMBL/GenBank/DDBJ whole genome shotgun (WGS) entry which is preliminary data.</text>
</comment>
<dbReference type="SUPFAM" id="SSF51735">
    <property type="entry name" value="NAD(P)-binding Rossmann-fold domains"/>
    <property type="match status" value="1"/>
</dbReference>
<dbReference type="InterPro" id="IPR001342">
    <property type="entry name" value="HDH_cat"/>
</dbReference>
<evidence type="ECO:0000256" key="3">
    <source>
        <dbReference type="ARBA" id="ARBA00005062"/>
    </source>
</evidence>
<evidence type="ECO:0000256" key="17">
    <source>
        <dbReference type="PIRSR" id="PIRSR000098-2"/>
    </source>
</evidence>
<dbReference type="Gene3D" id="3.30.360.10">
    <property type="entry name" value="Dihydrodipicolinate Reductase, domain 2"/>
    <property type="match status" value="1"/>
</dbReference>
<dbReference type="Gene3D" id="3.40.50.720">
    <property type="entry name" value="NAD(P)-binding Rossmann-like Domain"/>
    <property type="match status" value="1"/>
</dbReference>
<evidence type="ECO:0000256" key="7">
    <source>
        <dbReference type="ARBA" id="ARBA00022605"/>
    </source>
</evidence>
<keyword evidence="7 18" id="KW-0028">Amino-acid biosynthesis</keyword>
<comment type="similarity">
    <text evidence="4 19">Belongs to the homoserine dehydrogenase family.</text>
</comment>
<feature type="domain" description="ACT" evidence="20">
    <location>
        <begin position="352"/>
        <end position="430"/>
    </location>
</feature>
<evidence type="ECO:0000256" key="15">
    <source>
        <dbReference type="ARBA" id="ARBA00048841"/>
    </source>
</evidence>
<dbReference type="PROSITE" id="PS01042">
    <property type="entry name" value="HOMOSER_DHGENASE"/>
    <property type="match status" value="1"/>
</dbReference>
<keyword evidence="22" id="KW-1185">Reference proteome</keyword>
<dbReference type="PROSITE" id="PS51671">
    <property type="entry name" value="ACT"/>
    <property type="match status" value="1"/>
</dbReference>
<proteinExistence type="inferred from homology"/>
<evidence type="ECO:0000256" key="14">
    <source>
        <dbReference type="ARBA" id="ARBA00023167"/>
    </source>
</evidence>
<keyword evidence="11 18" id="KW-0560">Oxidoreductase</keyword>
<feature type="binding site" evidence="17">
    <location>
        <position position="107"/>
    </location>
    <ligand>
        <name>NADPH</name>
        <dbReference type="ChEBI" id="CHEBI:57783"/>
    </ligand>
</feature>
<keyword evidence="13" id="KW-0915">Sodium</keyword>
<dbReference type="InterPro" id="IPR036291">
    <property type="entry name" value="NAD(P)-bd_dom_sf"/>
</dbReference>
<keyword evidence="14 18" id="KW-0486">Methionine biosynthesis</keyword>
<dbReference type="InterPro" id="IPR005106">
    <property type="entry name" value="Asp/hSer_DH_NAD-bd"/>
</dbReference>
<dbReference type="UniPathway" id="UPA00050">
    <property type="reaction ID" value="UER00063"/>
</dbReference>
<accession>A0A5S4ZTX7</accession>
<evidence type="ECO:0000256" key="11">
    <source>
        <dbReference type="ARBA" id="ARBA00023002"/>
    </source>
</evidence>
<evidence type="ECO:0000313" key="22">
    <source>
        <dbReference type="Proteomes" id="UP000323166"/>
    </source>
</evidence>
<dbReference type="Pfam" id="PF01842">
    <property type="entry name" value="ACT"/>
    <property type="match status" value="1"/>
</dbReference>
<dbReference type="FunFam" id="3.40.50.720:FF:000062">
    <property type="entry name" value="Homoserine dehydrogenase"/>
    <property type="match status" value="1"/>
</dbReference>
<evidence type="ECO:0000256" key="18">
    <source>
        <dbReference type="RuleBase" id="RU000579"/>
    </source>
</evidence>
<dbReference type="InterPro" id="IPR045865">
    <property type="entry name" value="ACT-like_dom_sf"/>
</dbReference>
<comment type="cofactor">
    <cofactor evidence="1">
        <name>a metal cation</name>
        <dbReference type="ChEBI" id="CHEBI:25213"/>
    </cofactor>
</comment>
<dbReference type="PANTHER" id="PTHR43331:SF1">
    <property type="entry name" value="HOMOSERINE DEHYDROGENASE"/>
    <property type="match status" value="1"/>
</dbReference>
<evidence type="ECO:0000313" key="21">
    <source>
        <dbReference type="EMBL" id="TYO95550.1"/>
    </source>
</evidence>
<keyword evidence="9" id="KW-0479">Metal-binding</keyword>
<dbReference type="FunFam" id="3.30.360.10:FF:000005">
    <property type="entry name" value="Homoserine dehydrogenase"/>
    <property type="match status" value="1"/>
</dbReference>
<feature type="binding site" evidence="17">
    <location>
        <position position="192"/>
    </location>
    <ligand>
        <name>L-homoserine</name>
        <dbReference type="ChEBI" id="CHEBI:57476"/>
    </ligand>
</feature>
<dbReference type="SUPFAM" id="SSF55021">
    <property type="entry name" value="ACT-like"/>
    <property type="match status" value="1"/>
</dbReference>
<dbReference type="InterPro" id="IPR016204">
    <property type="entry name" value="HDH"/>
</dbReference>
<organism evidence="21 22">
    <name type="scientific">Desulfallas thermosapovorans DSM 6562</name>
    <dbReference type="NCBI Taxonomy" id="1121431"/>
    <lineage>
        <taxon>Bacteria</taxon>
        <taxon>Bacillati</taxon>
        <taxon>Bacillota</taxon>
        <taxon>Clostridia</taxon>
        <taxon>Eubacteriales</taxon>
        <taxon>Desulfallaceae</taxon>
        <taxon>Desulfallas</taxon>
    </lineage>
</organism>
<sequence length="430" mass="46464">MSVENIKIGLLGLGTVGRGVYRIITGNPENIKRKVGAGLEIKKIMVRNIDKPRDLDINPAMLTTNIEDIIDDPEIKIVVEVMGGIEPTLDYVSRALENGKSVVTANKDMIAVYGKQLFALSDASHTDLLFEASVAGGIPIIRPLKQCLAANRVTQIIGIINGTTNYMLTKMTEEGSDFADVLREAQAKGYAEADPTADIEGYDAARKLAILASIAFNSRIVLDDVYVEGITKITAADIAYAGELNYIVKLLGIAKETAEGVEVRVHPALIPRDHPLASVNDVYNAIFVTGDAVGDTMFYGRGAGEMPTASAVVADVMDAARNLLHNVPGFISCTCYEEKPVKDMGATEAKYYVRLEVTDRPGVLASIAYAFGDKEVSLASVLQKHTDGDNAEIVLVTHKVRERNMQEALNIIKQLSSVNEVANIIRVEGD</sequence>
<dbReference type="PIRSF" id="PIRSF000098">
    <property type="entry name" value="Homoser_dehydrog"/>
    <property type="match status" value="1"/>
</dbReference>
<evidence type="ECO:0000256" key="10">
    <source>
        <dbReference type="ARBA" id="ARBA00022857"/>
    </source>
</evidence>
<dbReference type="Pfam" id="PF03447">
    <property type="entry name" value="NAD_binding_3"/>
    <property type="match status" value="1"/>
</dbReference>
<dbReference type="Gene3D" id="3.30.70.260">
    <property type="match status" value="1"/>
</dbReference>
<dbReference type="GO" id="GO:0009086">
    <property type="term" value="P:methionine biosynthetic process"/>
    <property type="evidence" value="ECO:0007669"/>
    <property type="project" value="UniProtKB-KW"/>
</dbReference>
<comment type="pathway">
    <text evidence="2 18">Amino-acid biosynthesis; L-threonine biosynthesis; L-threonine from L-aspartate: step 3/5.</text>
</comment>
<dbReference type="GO" id="GO:0050661">
    <property type="term" value="F:NADP binding"/>
    <property type="evidence" value="ECO:0007669"/>
    <property type="project" value="InterPro"/>
</dbReference>
<evidence type="ECO:0000256" key="13">
    <source>
        <dbReference type="ARBA" id="ARBA00023053"/>
    </source>
</evidence>